<sequence length="423" mass="45398">MNQTTFRDSMNTVGAAHTHPPGMKRPRPHWLSGQRLWIYPLAALVYYLGVALAYVYHLVWLKDPQLGVLAADCLPFWSASHLALQGHAVDAYNFGILKPVEEYAAGRPVGILPWLYPPTFLLFVYPLALLPFTLSAPIFLFGTLALFVKVVRTIAPHPRTALLALAFPGSALALTAGQNGLLTASLVGLGLVLLRARPILAGLCFALVAMKPQLCVLIPLALLASRSWRALGAMSAGVAISLLLSVLAFGSETLVAFVHNMGLANSFVETGQAHLFRVPTVFGALKLLHAPTALASTAQAVSALCAAAAVCYAWGRPGAFGLRAAVLVCASMLVSPYLYDYDLTWYGILIAWVACHAKEHGFQRGQREWLAALWLAPIAGLTLVSHLHVPFTPLISIATLWMLIAQIARERGVQAISDTAASS</sequence>
<keyword evidence="2" id="KW-1003">Cell membrane</keyword>
<feature type="transmembrane region" description="Helical" evidence="9">
    <location>
        <begin position="391"/>
        <end position="408"/>
    </location>
</feature>
<protein>
    <submittedName>
        <fullName evidence="10">Uncharacterized protein DUF2029</fullName>
    </submittedName>
</protein>
<evidence type="ECO:0000256" key="8">
    <source>
        <dbReference type="SAM" id="MobiDB-lite"/>
    </source>
</evidence>
<dbReference type="OrthoDB" id="8962112at2"/>
<gene>
    <name evidence="10" type="ORF">C7410_11412</name>
</gene>
<evidence type="ECO:0000256" key="7">
    <source>
        <dbReference type="ARBA" id="ARBA00024033"/>
    </source>
</evidence>
<evidence type="ECO:0000256" key="5">
    <source>
        <dbReference type="ARBA" id="ARBA00022989"/>
    </source>
</evidence>
<feature type="transmembrane region" description="Helical" evidence="9">
    <location>
        <begin position="160"/>
        <end position="193"/>
    </location>
</feature>
<feature type="transmembrane region" description="Helical" evidence="9">
    <location>
        <begin position="293"/>
        <end position="313"/>
    </location>
</feature>
<evidence type="ECO:0000256" key="3">
    <source>
        <dbReference type="ARBA" id="ARBA00022679"/>
    </source>
</evidence>
<comment type="subcellular location">
    <subcellularLocation>
        <location evidence="1">Cell membrane</location>
        <topology evidence="1">Multi-pass membrane protein</topology>
    </subcellularLocation>
</comment>
<organism evidence="10 11">
    <name type="scientific">Paraburkholderia silvatlantica</name>
    <dbReference type="NCBI Taxonomy" id="321895"/>
    <lineage>
        <taxon>Bacteria</taxon>
        <taxon>Pseudomonadati</taxon>
        <taxon>Pseudomonadota</taxon>
        <taxon>Betaproteobacteria</taxon>
        <taxon>Burkholderiales</taxon>
        <taxon>Burkholderiaceae</taxon>
        <taxon>Paraburkholderia</taxon>
    </lineage>
</organism>
<dbReference type="Pfam" id="PF09594">
    <property type="entry name" value="GT87"/>
    <property type="match status" value="1"/>
</dbReference>
<feature type="transmembrane region" description="Helical" evidence="9">
    <location>
        <begin position="36"/>
        <end position="56"/>
    </location>
</feature>
<keyword evidence="4 9" id="KW-0812">Transmembrane</keyword>
<evidence type="ECO:0000256" key="1">
    <source>
        <dbReference type="ARBA" id="ARBA00004651"/>
    </source>
</evidence>
<feature type="transmembrane region" description="Helical" evidence="9">
    <location>
        <begin position="199"/>
        <end position="223"/>
    </location>
</feature>
<dbReference type="EMBL" id="QJSQ01000014">
    <property type="protein sequence ID" value="PYE21371.1"/>
    <property type="molecule type" value="Genomic_DNA"/>
</dbReference>
<dbReference type="GO" id="GO:0005886">
    <property type="term" value="C:plasma membrane"/>
    <property type="evidence" value="ECO:0007669"/>
    <property type="project" value="UniProtKB-SubCell"/>
</dbReference>
<proteinExistence type="inferred from homology"/>
<evidence type="ECO:0000256" key="4">
    <source>
        <dbReference type="ARBA" id="ARBA00022692"/>
    </source>
</evidence>
<keyword evidence="3" id="KW-0808">Transferase</keyword>
<dbReference type="InterPro" id="IPR018584">
    <property type="entry name" value="GT87"/>
</dbReference>
<evidence type="ECO:0000256" key="9">
    <source>
        <dbReference type="SAM" id="Phobius"/>
    </source>
</evidence>
<keyword evidence="6 9" id="KW-0472">Membrane</keyword>
<comment type="caution">
    <text evidence="10">The sequence shown here is derived from an EMBL/GenBank/DDBJ whole genome shotgun (WGS) entry which is preliminary data.</text>
</comment>
<dbReference type="Proteomes" id="UP000247772">
    <property type="component" value="Unassembled WGS sequence"/>
</dbReference>
<evidence type="ECO:0000313" key="10">
    <source>
        <dbReference type="EMBL" id="PYE21371.1"/>
    </source>
</evidence>
<feature type="transmembrane region" description="Helical" evidence="9">
    <location>
        <begin position="123"/>
        <end position="148"/>
    </location>
</feature>
<keyword evidence="5 9" id="KW-1133">Transmembrane helix</keyword>
<dbReference type="GO" id="GO:0016758">
    <property type="term" value="F:hexosyltransferase activity"/>
    <property type="evidence" value="ECO:0007669"/>
    <property type="project" value="InterPro"/>
</dbReference>
<evidence type="ECO:0000313" key="11">
    <source>
        <dbReference type="Proteomes" id="UP000247772"/>
    </source>
</evidence>
<feature type="region of interest" description="Disordered" evidence="8">
    <location>
        <begin position="1"/>
        <end position="21"/>
    </location>
</feature>
<dbReference type="RefSeq" id="WP_110855754.1">
    <property type="nucleotide sequence ID" value="NZ_QJSQ01000014.1"/>
</dbReference>
<feature type="transmembrane region" description="Helical" evidence="9">
    <location>
        <begin position="320"/>
        <end position="339"/>
    </location>
</feature>
<reference evidence="10 11" key="1">
    <citation type="submission" date="2018-06" db="EMBL/GenBank/DDBJ databases">
        <title>Genomic Encyclopedia of Type Strains, Phase IV (KMG-V): Genome sequencing to study the core and pangenomes of soil and plant-associated prokaryotes.</title>
        <authorList>
            <person name="Whitman W."/>
        </authorList>
    </citation>
    <scope>NUCLEOTIDE SEQUENCE [LARGE SCALE GENOMIC DNA]</scope>
    <source>
        <strain evidence="10 11">SRCL-318</strain>
    </source>
</reference>
<comment type="similarity">
    <text evidence="7">Belongs to the glycosyltransferase 87 family.</text>
</comment>
<evidence type="ECO:0000256" key="2">
    <source>
        <dbReference type="ARBA" id="ARBA00022475"/>
    </source>
</evidence>
<name>A0A2V4TC38_9BURK</name>
<dbReference type="AlphaFoldDB" id="A0A2V4TC38"/>
<feature type="compositionally biased region" description="Polar residues" evidence="8">
    <location>
        <begin position="1"/>
        <end position="12"/>
    </location>
</feature>
<evidence type="ECO:0000256" key="6">
    <source>
        <dbReference type="ARBA" id="ARBA00023136"/>
    </source>
</evidence>
<feature type="transmembrane region" description="Helical" evidence="9">
    <location>
        <begin position="230"/>
        <end position="251"/>
    </location>
</feature>
<accession>A0A2V4TC38</accession>